<comment type="caution">
    <text evidence="6">The sequence shown here is derived from an EMBL/GenBank/DDBJ whole genome shotgun (WGS) entry which is preliminary data.</text>
</comment>
<evidence type="ECO:0000256" key="3">
    <source>
        <dbReference type="ARBA" id="ARBA00022448"/>
    </source>
</evidence>
<dbReference type="InterPro" id="IPR000914">
    <property type="entry name" value="SBP_5_dom"/>
</dbReference>
<dbReference type="PIRSF" id="PIRSF002741">
    <property type="entry name" value="MppA"/>
    <property type="match status" value="1"/>
</dbReference>
<keyword evidence="7" id="KW-1185">Reference proteome</keyword>
<gene>
    <name evidence="6" type="ORF">SAMN02745947_05029</name>
</gene>
<dbReference type="Gene3D" id="3.90.76.10">
    <property type="entry name" value="Dipeptide-binding Protein, Domain 1"/>
    <property type="match status" value="1"/>
</dbReference>
<dbReference type="Gene3D" id="3.10.105.10">
    <property type="entry name" value="Dipeptide-binding Protein, Domain 3"/>
    <property type="match status" value="1"/>
</dbReference>
<keyword evidence="4" id="KW-0732">Signal</keyword>
<dbReference type="InterPro" id="IPR030678">
    <property type="entry name" value="Peptide/Ni-bd"/>
</dbReference>
<dbReference type="Pfam" id="PF00496">
    <property type="entry name" value="SBP_bac_5"/>
    <property type="match status" value="1"/>
</dbReference>
<dbReference type="PANTHER" id="PTHR30290">
    <property type="entry name" value="PERIPLASMIC BINDING COMPONENT OF ABC TRANSPORTER"/>
    <property type="match status" value="1"/>
</dbReference>
<dbReference type="Gene3D" id="3.40.190.10">
    <property type="entry name" value="Periplasmic binding protein-like II"/>
    <property type="match status" value="1"/>
</dbReference>
<dbReference type="PROSITE" id="PS51257">
    <property type="entry name" value="PROKAR_LIPOPROTEIN"/>
    <property type="match status" value="1"/>
</dbReference>
<organism evidence="6 7">
    <name type="scientific">Rhodococcus rhodochrous J3</name>
    <dbReference type="NCBI Taxonomy" id="903528"/>
    <lineage>
        <taxon>Bacteria</taxon>
        <taxon>Bacillati</taxon>
        <taxon>Actinomycetota</taxon>
        <taxon>Actinomycetes</taxon>
        <taxon>Mycobacteriales</taxon>
        <taxon>Nocardiaceae</taxon>
        <taxon>Rhodococcus</taxon>
    </lineage>
</organism>
<evidence type="ECO:0000256" key="4">
    <source>
        <dbReference type="ARBA" id="ARBA00022729"/>
    </source>
</evidence>
<dbReference type="InterPro" id="IPR039424">
    <property type="entry name" value="SBP_5"/>
</dbReference>
<evidence type="ECO:0000313" key="7">
    <source>
        <dbReference type="Proteomes" id="UP000193566"/>
    </source>
</evidence>
<proteinExistence type="inferred from homology"/>
<comment type="subcellular location">
    <subcellularLocation>
        <location evidence="1">Cell envelope</location>
    </subcellularLocation>
</comment>
<keyword evidence="3" id="KW-0813">Transport</keyword>
<evidence type="ECO:0000256" key="1">
    <source>
        <dbReference type="ARBA" id="ARBA00004196"/>
    </source>
</evidence>
<dbReference type="PANTHER" id="PTHR30290:SF10">
    <property type="entry name" value="PERIPLASMIC OLIGOPEPTIDE-BINDING PROTEIN-RELATED"/>
    <property type="match status" value="1"/>
</dbReference>
<accession>A0ABY1MHW5</accession>
<feature type="domain" description="Solute-binding protein family 5" evidence="5">
    <location>
        <begin position="79"/>
        <end position="426"/>
    </location>
</feature>
<reference evidence="6 7" key="1">
    <citation type="submission" date="2017-04" db="EMBL/GenBank/DDBJ databases">
        <authorList>
            <person name="Varghese N."/>
            <person name="Submissions S."/>
        </authorList>
    </citation>
    <scope>NUCLEOTIDE SEQUENCE [LARGE SCALE GENOMIC DNA]</scope>
    <source>
        <strain evidence="6 7">J3</strain>
    </source>
</reference>
<dbReference type="EMBL" id="FXAV01000024">
    <property type="protein sequence ID" value="SMG57381.1"/>
    <property type="molecule type" value="Genomic_DNA"/>
</dbReference>
<evidence type="ECO:0000313" key="6">
    <source>
        <dbReference type="EMBL" id="SMG57381.1"/>
    </source>
</evidence>
<dbReference type="Proteomes" id="UP000193566">
    <property type="component" value="Unassembled WGS sequence"/>
</dbReference>
<evidence type="ECO:0000256" key="2">
    <source>
        <dbReference type="ARBA" id="ARBA00005695"/>
    </source>
</evidence>
<evidence type="ECO:0000259" key="5">
    <source>
        <dbReference type="Pfam" id="PF00496"/>
    </source>
</evidence>
<dbReference type="SUPFAM" id="SSF53850">
    <property type="entry name" value="Periplasmic binding protein-like II"/>
    <property type="match status" value="1"/>
</dbReference>
<name>A0ABY1MHW5_RHORH</name>
<comment type="similarity">
    <text evidence="2">Belongs to the bacterial solute-binding protein 5 family.</text>
</comment>
<protein>
    <submittedName>
        <fullName evidence="6">Peptide/nickel transport system substrate-binding protein</fullName>
    </submittedName>
</protein>
<sequence length="510" mass="55303">MRRTTRLGVAISVAALVLTGCGGSGGDSDAADRLRIASILAPTTLDPHLARSPLAMEPYIFPMYDQLIRVDKTDGVSTLQPMVAESWSYSPDMRSITFDLHDDVTFHDGTPVTSAAVKASIERAKTLPESTVKDYFSFVDSIETPDDRTVVVELNAPRADALFAFATTPASIINPAMMNQDLSQADAGSGPYRLVSVRPNDRVVYEKNAEYWDTELSAFDTLEILGIPDDNARFNAQRSGQVEASMVRLTQLPDARALVESGGYELTEIDHATWWTMDLNTSRGPLGNPDVRRAMNYAIDRDAINEGLLNGQCTPTGQPIQAGIDGHVDDRSVEYTYDLAKAQQLMKDAGYADGFPLKVVTGGSLVAVTAAMQDQLARIGVQLDVQSADLNDALAQWQGGTVDAFAYSHGATAEPVITLRDNYLTSRFQGELPGAVRDTLDRLVTQQLSDEERVALLEDVSRTISSDALAVFICAPPAMYVHTDSIGGFDTMGVVTHGGPFNVRDLYPRP</sequence>